<evidence type="ECO:0000256" key="10">
    <source>
        <dbReference type="RuleBase" id="RU000594"/>
    </source>
</evidence>
<comment type="caution">
    <text evidence="12">The sequence shown here is derived from an EMBL/GenBank/DDBJ whole genome shotgun (WGS) entry which is preliminary data.</text>
</comment>
<accession>A0A3A3ZL46</accession>
<comment type="pathway">
    <text evidence="9">Protein modification; lipoprotein biosynthesis (signal peptide cleavage).</text>
</comment>
<dbReference type="UniPathway" id="UPA00665"/>
<dbReference type="OrthoDB" id="4308908at2"/>
<dbReference type="PANTHER" id="PTHR33695:SF1">
    <property type="entry name" value="LIPOPROTEIN SIGNAL PEPTIDASE"/>
    <property type="match status" value="1"/>
</dbReference>
<proteinExistence type="inferred from homology"/>
<feature type="transmembrane region" description="Helical" evidence="9">
    <location>
        <begin position="145"/>
        <end position="167"/>
    </location>
</feature>
<evidence type="ECO:0000313" key="13">
    <source>
        <dbReference type="Proteomes" id="UP000265614"/>
    </source>
</evidence>
<dbReference type="AlphaFoldDB" id="A0A3A3ZL46"/>
<dbReference type="PRINTS" id="PR00781">
    <property type="entry name" value="LIPOSIGPTASE"/>
</dbReference>
<comment type="function">
    <text evidence="9 10">This protein specifically catalyzes the removal of signal peptides from prolipoproteins.</text>
</comment>
<evidence type="ECO:0000256" key="3">
    <source>
        <dbReference type="ARBA" id="ARBA00022670"/>
    </source>
</evidence>
<dbReference type="PROSITE" id="PS00855">
    <property type="entry name" value="SPASE_II"/>
    <property type="match status" value="1"/>
</dbReference>
<keyword evidence="8 9" id="KW-0472">Membrane</keyword>
<evidence type="ECO:0000256" key="1">
    <source>
        <dbReference type="ARBA" id="ARBA00006139"/>
    </source>
</evidence>
<keyword evidence="13" id="KW-1185">Reference proteome</keyword>
<reference evidence="12 13" key="1">
    <citation type="submission" date="2018-09" db="EMBL/GenBank/DDBJ databases">
        <title>YIM 75000 draft genome.</title>
        <authorList>
            <person name="Tang S."/>
            <person name="Feng Y."/>
        </authorList>
    </citation>
    <scope>NUCLEOTIDE SEQUENCE [LARGE SCALE GENOMIC DNA]</scope>
    <source>
        <strain evidence="12 13">YIM 75000</strain>
    </source>
</reference>
<dbReference type="EC" id="3.4.23.36" evidence="9"/>
<feature type="active site" evidence="9">
    <location>
        <position position="151"/>
    </location>
</feature>
<evidence type="ECO:0000256" key="6">
    <source>
        <dbReference type="ARBA" id="ARBA00022801"/>
    </source>
</evidence>
<organism evidence="12 13">
    <name type="scientific">Vallicoccus soli</name>
    <dbReference type="NCBI Taxonomy" id="2339232"/>
    <lineage>
        <taxon>Bacteria</taxon>
        <taxon>Bacillati</taxon>
        <taxon>Actinomycetota</taxon>
        <taxon>Actinomycetes</taxon>
        <taxon>Motilibacterales</taxon>
        <taxon>Vallicoccaceae</taxon>
        <taxon>Vallicoccus</taxon>
    </lineage>
</organism>
<evidence type="ECO:0000256" key="2">
    <source>
        <dbReference type="ARBA" id="ARBA00022475"/>
    </source>
</evidence>
<evidence type="ECO:0000256" key="4">
    <source>
        <dbReference type="ARBA" id="ARBA00022692"/>
    </source>
</evidence>
<evidence type="ECO:0000256" key="5">
    <source>
        <dbReference type="ARBA" id="ARBA00022750"/>
    </source>
</evidence>
<keyword evidence="2 9" id="KW-1003">Cell membrane</keyword>
<comment type="catalytic activity">
    <reaction evidence="9 10">
        <text>Release of signal peptides from bacterial membrane prolipoproteins. Hydrolyzes -Xaa-Yaa-Zaa-|-(S,diacylglyceryl)Cys-, in which Xaa is hydrophobic (preferably Leu), and Yaa (Ala or Ser) and Zaa (Gly or Ala) have small, neutral side chains.</text>
        <dbReference type="EC" id="3.4.23.36"/>
    </reaction>
</comment>
<dbReference type="GO" id="GO:0005886">
    <property type="term" value="C:plasma membrane"/>
    <property type="evidence" value="ECO:0007669"/>
    <property type="project" value="UniProtKB-SubCell"/>
</dbReference>
<dbReference type="InterPro" id="IPR001872">
    <property type="entry name" value="Peptidase_A8"/>
</dbReference>
<name>A0A3A3ZL46_9ACTN</name>
<gene>
    <name evidence="9 12" type="primary">lspA</name>
    <name evidence="12" type="ORF">D5H78_05960</name>
</gene>
<evidence type="ECO:0000256" key="8">
    <source>
        <dbReference type="ARBA" id="ARBA00023136"/>
    </source>
</evidence>
<feature type="transmembrane region" description="Helical" evidence="9">
    <location>
        <begin position="70"/>
        <end position="94"/>
    </location>
</feature>
<dbReference type="EMBL" id="QZEZ01000002">
    <property type="protein sequence ID" value="RJK96812.1"/>
    <property type="molecule type" value="Genomic_DNA"/>
</dbReference>
<dbReference type="Proteomes" id="UP000265614">
    <property type="component" value="Unassembled WGS sequence"/>
</dbReference>
<dbReference type="Pfam" id="PF01252">
    <property type="entry name" value="Peptidase_A8"/>
    <property type="match status" value="1"/>
</dbReference>
<dbReference type="RefSeq" id="WP_119949528.1">
    <property type="nucleotide sequence ID" value="NZ_QZEZ01000002.1"/>
</dbReference>
<comment type="caution">
    <text evidence="9">Lacks conserved residue(s) required for the propagation of feature annotation.</text>
</comment>
<dbReference type="NCBIfam" id="TIGR00077">
    <property type="entry name" value="lspA"/>
    <property type="match status" value="1"/>
</dbReference>
<keyword evidence="4 9" id="KW-0812">Transmembrane</keyword>
<comment type="subcellular location">
    <subcellularLocation>
        <location evidence="9">Cell membrane</location>
        <topology evidence="9">Multi-pass membrane protein</topology>
    </subcellularLocation>
</comment>
<keyword evidence="5 9" id="KW-0064">Aspartyl protease</keyword>
<evidence type="ECO:0000313" key="12">
    <source>
        <dbReference type="EMBL" id="RJK96812.1"/>
    </source>
</evidence>
<sequence>MDAPHEASLGDAETQTARPRRTGALLVVAVLAYALDQATKLVAVDRLSGRDPVELLGGLLTLRLIRNPGAAFGLAGGATVVFSIVAVVVAVMILRTARHLRSLPWALALGLLLGGALGNLTDRLVRSPGVLRGHVVDFLELPNWPVFNVADMAICTGAALIVLLTLLGRTVEGTVERG</sequence>
<keyword evidence="3 9" id="KW-0645">Protease</keyword>
<feature type="active site" evidence="9">
    <location>
        <position position="137"/>
    </location>
</feature>
<keyword evidence="6 9" id="KW-0378">Hydrolase</keyword>
<dbReference type="HAMAP" id="MF_00161">
    <property type="entry name" value="LspA"/>
    <property type="match status" value="1"/>
</dbReference>
<evidence type="ECO:0000256" key="11">
    <source>
        <dbReference type="RuleBase" id="RU004181"/>
    </source>
</evidence>
<evidence type="ECO:0000256" key="7">
    <source>
        <dbReference type="ARBA" id="ARBA00022989"/>
    </source>
</evidence>
<feature type="transmembrane region" description="Helical" evidence="9">
    <location>
        <begin position="106"/>
        <end position="125"/>
    </location>
</feature>
<dbReference type="GO" id="GO:0004190">
    <property type="term" value="F:aspartic-type endopeptidase activity"/>
    <property type="evidence" value="ECO:0007669"/>
    <property type="project" value="UniProtKB-UniRule"/>
</dbReference>
<protein>
    <recommendedName>
        <fullName evidence="9">Lipoprotein signal peptidase</fullName>
        <ecNumber evidence="9">3.4.23.36</ecNumber>
    </recommendedName>
    <alternativeName>
        <fullName evidence="9">Prolipoprotein signal peptidase</fullName>
    </alternativeName>
    <alternativeName>
        <fullName evidence="9">Signal peptidase II</fullName>
        <shortName evidence="9">SPase II</shortName>
    </alternativeName>
</protein>
<comment type="similarity">
    <text evidence="1 9 11">Belongs to the peptidase A8 family.</text>
</comment>
<dbReference type="GO" id="GO:0006508">
    <property type="term" value="P:proteolysis"/>
    <property type="evidence" value="ECO:0007669"/>
    <property type="project" value="UniProtKB-KW"/>
</dbReference>
<evidence type="ECO:0000256" key="9">
    <source>
        <dbReference type="HAMAP-Rule" id="MF_00161"/>
    </source>
</evidence>
<keyword evidence="7 9" id="KW-1133">Transmembrane helix</keyword>
<dbReference type="PANTHER" id="PTHR33695">
    <property type="entry name" value="LIPOPROTEIN SIGNAL PEPTIDASE"/>
    <property type="match status" value="1"/>
</dbReference>